<dbReference type="InterPro" id="IPR029058">
    <property type="entry name" value="AB_hydrolase_fold"/>
</dbReference>
<comment type="caution">
    <text evidence="3">The sequence shown here is derived from an EMBL/GenBank/DDBJ whole genome shotgun (WGS) entry which is preliminary data.</text>
</comment>
<accession>A0ABT1VWU0</accession>
<feature type="domain" description="AB hydrolase-1" evidence="2">
    <location>
        <begin position="31"/>
        <end position="284"/>
    </location>
</feature>
<dbReference type="PRINTS" id="PR00111">
    <property type="entry name" value="ABHYDROLASE"/>
</dbReference>
<evidence type="ECO:0000259" key="2">
    <source>
        <dbReference type="Pfam" id="PF00561"/>
    </source>
</evidence>
<evidence type="ECO:0000256" key="1">
    <source>
        <dbReference type="ARBA" id="ARBA00022801"/>
    </source>
</evidence>
<dbReference type="PRINTS" id="PR00412">
    <property type="entry name" value="EPOXHYDRLASE"/>
</dbReference>
<protein>
    <submittedName>
        <fullName evidence="3">Alpha/beta hydrolase</fullName>
    </submittedName>
</protein>
<dbReference type="PANTHER" id="PTHR43329">
    <property type="entry name" value="EPOXIDE HYDROLASE"/>
    <property type="match status" value="1"/>
</dbReference>
<evidence type="ECO:0000313" key="3">
    <source>
        <dbReference type="EMBL" id="MCQ8240806.1"/>
    </source>
</evidence>
<dbReference type="Pfam" id="PF00561">
    <property type="entry name" value="Abhydrolase_1"/>
    <property type="match status" value="1"/>
</dbReference>
<gene>
    <name evidence="3" type="ORF">NFI88_08145</name>
</gene>
<dbReference type="GO" id="GO:0016787">
    <property type="term" value="F:hydrolase activity"/>
    <property type="evidence" value="ECO:0007669"/>
    <property type="project" value="UniProtKB-KW"/>
</dbReference>
<dbReference type="InterPro" id="IPR000073">
    <property type="entry name" value="AB_hydrolase_1"/>
</dbReference>
<dbReference type="RefSeq" id="WP_422919540.1">
    <property type="nucleotide sequence ID" value="NZ_JAMZEJ010000004.1"/>
</dbReference>
<dbReference type="SUPFAM" id="SSF53474">
    <property type="entry name" value="alpha/beta-Hydrolases"/>
    <property type="match status" value="1"/>
</dbReference>
<dbReference type="EMBL" id="JAMZEJ010000004">
    <property type="protein sequence ID" value="MCQ8240806.1"/>
    <property type="molecule type" value="Genomic_DNA"/>
</dbReference>
<evidence type="ECO:0000313" key="4">
    <source>
        <dbReference type="Proteomes" id="UP001524547"/>
    </source>
</evidence>
<keyword evidence="1 3" id="KW-0378">Hydrolase</keyword>
<proteinExistence type="predicted"/>
<organism evidence="3 4">
    <name type="scientific">Rhizosaccharibacter radicis</name>
    <dbReference type="NCBI Taxonomy" id="2782605"/>
    <lineage>
        <taxon>Bacteria</taxon>
        <taxon>Pseudomonadati</taxon>
        <taxon>Pseudomonadota</taxon>
        <taxon>Alphaproteobacteria</taxon>
        <taxon>Acetobacterales</taxon>
        <taxon>Acetobacteraceae</taxon>
        <taxon>Rhizosaccharibacter</taxon>
    </lineage>
</organism>
<sequence length="303" mass="33009">MNQPATFTHGIKEVEPGVRLHYVQAGEGPRTLVLIHGFPETWWQWRHVMPVFADAGFRVIAVDYRGAGNSSKPPGGYDKQTMARDIHTLVVDQLGITSPVQMVGHDLGMKVAFAYAALFADAIEKLVLVDAIIPGAKHFHDLLSTGRLANFDLAHFFFHNAKNNIAETLTAGRERVYIQDFFNRHAYNIGAFPPDVIDVYAKAYAAPGGMRAAFEVYRAFDQDGQDNAAVFANGGRLRTPTLFVVGLQSGFLSTVAKDIVDEIAENGSFVGIPDSGHYPAEENPTAFAEAVLAFCQTTGAPLV</sequence>
<dbReference type="Gene3D" id="3.40.50.1820">
    <property type="entry name" value="alpha/beta hydrolase"/>
    <property type="match status" value="1"/>
</dbReference>
<dbReference type="InterPro" id="IPR000639">
    <property type="entry name" value="Epox_hydrolase-like"/>
</dbReference>
<name>A0ABT1VWU0_9PROT</name>
<dbReference type="Proteomes" id="UP001524547">
    <property type="component" value="Unassembled WGS sequence"/>
</dbReference>
<keyword evidence="4" id="KW-1185">Reference proteome</keyword>
<reference evidence="3 4" key="1">
    <citation type="submission" date="2022-06" db="EMBL/GenBank/DDBJ databases">
        <title>Rhizosaccharibacter gen. nov. sp. nov. KSS12, endophytic bacteria isolated from sugarcane.</title>
        <authorList>
            <person name="Pitiwittayakul N."/>
        </authorList>
    </citation>
    <scope>NUCLEOTIDE SEQUENCE [LARGE SCALE GENOMIC DNA]</scope>
    <source>
        <strain evidence="3 4">KSS12</strain>
    </source>
</reference>